<keyword evidence="3" id="KW-0805">Transcription regulation</keyword>
<dbReference type="InterPro" id="IPR052073">
    <property type="entry name" value="Amide_Lactam_Regulators"/>
</dbReference>
<keyword evidence="10" id="KW-1185">Reference proteome</keyword>
<feature type="domain" description="Xylanolytic transcriptional activator regulatory" evidence="8">
    <location>
        <begin position="347"/>
        <end position="420"/>
    </location>
</feature>
<dbReference type="PANTHER" id="PTHR47171">
    <property type="entry name" value="FARA-RELATED"/>
    <property type="match status" value="1"/>
</dbReference>
<evidence type="ECO:0000313" key="9">
    <source>
        <dbReference type="EMBL" id="CAH2352844.1"/>
    </source>
</evidence>
<dbReference type="Proteomes" id="UP000837801">
    <property type="component" value="Unassembled WGS sequence"/>
</dbReference>
<reference evidence="9" key="1">
    <citation type="submission" date="2022-03" db="EMBL/GenBank/DDBJ databases">
        <authorList>
            <person name="Legras J.-L."/>
            <person name="Devillers H."/>
            <person name="Grondin C."/>
        </authorList>
    </citation>
    <scope>NUCLEOTIDE SEQUENCE</scope>
    <source>
        <strain evidence="9">CLIB 1423</strain>
    </source>
</reference>
<dbReference type="CDD" id="cd12148">
    <property type="entry name" value="fungal_TF_MHR"/>
    <property type="match status" value="1"/>
</dbReference>
<comment type="caution">
    <text evidence="9">The sequence shown here is derived from an EMBL/GenBank/DDBJ whole genome shotgun (WGS) entry which is preliminary data.</text>
</comment>
<dbReference type="InterPro" id="IPR036864">
    <property type="entry name" value="Zn2-C6_fun-type_DNA-bd_sf"/>
</dbReference>
<feature type="region of interest" description="Disordered" evidence="7">
    <location>
        <begin position="158"/>
        <end position="177"/>
    </location>
</feature>
<dbReference type="EMBL" id="CAKXYY010000008">
    <property type="protein sequence ID" value="CAH2352844.1"/>
    <property type="molecule type" value="Genomic_DNA"/>
</dbReference>
<dbReference type="AlphaFoldDB" id="A0A9P0QP64"/>
<dbReference type="Pfam" id="PF04082">
    <property type="entry name" value="Fungal_trans"/>
    <property type="match status" value="1"/>
</dbReference>
<evidence type="ECO:0000256" key="6">
    <source>
        <dbReference type="ARBA" id="ARBA00023242"/>
    </source>
</evidence>
<evidence type="ECO:0000256" key="3">
    <source>
        <dbReference type="ARBA" id="ARBA00023015"/>
    </source>
</evidence>
<organism evidence="9 10">
    <name type="scientific">[Candida] railenensis</name>
    <dbReference type="NCBI Taxonomy" id="45579"/>
    <lineage>
        <taxon>Eukaryota</taxon>
        <taxon>Fungi</taxon>
        <taxon>Dikarya</taxon>
        <taxon>Ascomycota</taxon>
        <taxon>Saccharomycotina</taxon>
        <taxon>Pichiomycetes</taxon>
        <taxon>Debaryomycetaceae</taxon>
        <taxon>Kurtzmaniella</taxon>
    </lineage>
</organism>
<proteinExistence type="predicted"/>
<dbReference type="SMART" id="SM00906">
    <property type="entry name" value="Fungal_trans"/>
    <property type="match status" value="1"/>
</dbReference>
<keyword evidence="6" id="KW-0539">Nucleus</keyword>
<dbReference type="OrthoDB" id="10031947at2759"/>
<dbReference type="InterPro" id="IPR007219">
    <property type="entry name" value="XnlR_reg_dom"/>
</dbReference>
<evidence type="ECO:0000256" key="5">
    <source>
        <dbReference type="ARBA" id="ARBA00023163"/>
    </source>
</evidence>
<dbReference type="InterPro" id="IPR001138">
    <property type="entry name" value="Zn2Cys6_DnaBD"/>
</dbReference>
<keyword evidence="1" id="KW-0479">Metal-binding</keyword>
<feature type="compositionally biased region" description="Basic and acidic residues" evidence="7">
    <location>
        <begin position="158"/>
        <end position="173"/>
    </location>
</feature>
<accession>A0A9P0QP64</accession>
<name>A0A9P0QP64_9ASCO</name>
<dbReference type="CDD" id="cd00067">
    <property type="entry name" value="GAL4"/>
    <property type="match status" value="1"/>
</dbReference>
<evidence type="ECO:0000256" key="4">
    <source>
        <dbReference type="ARBA" id="ARBA00023125"/>
    </source>
</evidence>
<keyword evidence="5" id="KW-0804">Transcription</keyword>
<evidence type="ECO:0000256" key="7">
    <source>
        <dbReference type="SAM" id="MobiDB-lite"/>
    </source>
</evidence>
<evidence type="ECO:0000313" key="10">
    <source>
        <dbReference type="Proteomes" id="UP000837801"/>
    </source>
</evidence>
<keyword evidence="2" id="KW-0862">Zinc</keyword>
<evidence type="ECO:0000256" key="2">
    <source>
        <dbReference type="ARBA" id="ARBA00022833"/>
    </source>
</evidence>
<protein>
    <recommendedName>
        <fullName evidence="8">Xylanolytic transcriptional activator regulatory domain-containing protein</fullName>
    </recommendedName>
</protein>
<evidence type="ECO:0000259" key="8">
    <source>
        <dbReference type="SMART" id="SM00906"/>
    </source>
</evidence>
<dbReference type="GO" id="GO:0003677">
    <property type="term" value="F:DNA binding"/>
    <property type="evidence" value="ECO:0007669"/>
    <property type="project" value="UniProtKB-KW"/>
</dbReference>
<dbReference type="GO" id="GO:0008270">
    <property type="term" value="F:zinc ion binding"/>
    <property type="evidence" value="ECO:0007669"/>
    <property type="project" value="InterPro"/>
</dbReference>
<sequence>MFVFPAFDSNYKTRKRVFRCCERCRVKRVKCSFVEGSDGCANCIKSKSGCSLVKAKADEIAKSKTPEPSIVEQQQEAQVGQQLTQSQLQFPYAPSDIVDVRMITPYFLKKQFNFNVSGMSEERAYQYVFHDHPKVVINDKISDKTYWHESGIHVGYKDKLSGNEKNQPRDDSNVRSLHSSTSVSIKLSNSHHIRDKRTYDYLASINAFSLTSGTYALTPVEVRQLIDIYFTKINSVFPIMNPSSFWEEYYADLLPSICLYALILAISKDSSASTILSAMFVRNGLLSMPGSSYDAVYIDYIGDLENKIRQLLLVLPQLGDYDKLTRLATTLLLSLHFGYDRFGNEQASHDLTDAINLAFSMGIHMKRQLSELEAEKISHLNNLWWICFIFDRFNALINCRSIFIRQKDFNIDLPKNINLMKLTQVAKSLENMLEDIYRPFKRETVKPRNEVYNMDEFKENEFRLCEEEKVEPNNEGVETYMASTVHLLTRLVNNVIILASQKSKYDNKHIPNSIPDSIAFQASQNILWYINHQEPSLMMNIPILPWCLSLAMAVSLKRKAKSILRRSDGNGLEKETFEYPASTPASYVYQLHDFFAALEKYSSKWWIVDEICKLSRDFEEKLIRKTRGGGGKSKHKIGVENLEVQNKKIRMDEGETNFDAASLQDGALSGQTTSEQFVEQTQNQPTIDNSSISLSRIPTMDFNTLSYDDYFGSLQMDLFDNGVFMGLPDVLSTPHSSASQESPSL</sequence>
<evidence type="ECO:0000256" key="1">
    <source>
        <dbReference type="ARBA" id="ARBA00022723"/>
    </source>
</evidence>
<dbReference type="GO" id="GO:0006351">
    <property type="term" value="P:DNA-templated transcription"/>
    <property type="evidence" value="ECO:0007669"/>
    <property type="project" value="InterPro"/>
</dbReference>
<keyword evidence="4" id="KW-0238">DNA-binding</keyword>
<dbReference type="GO" id="GO:0000981">
    <property type="term" value="F:DNA-binding transcription factor activity, RNA polymerase II-specific"/>
    <property type="evidence" value="ECO:0007669"/>
    <property type="project" value="InterPro"/>
</dbReference>
<gene>
    <name evidence="9" type="ORF">CLIB1423_08S02366</name>
</gene>
<dbReference type="SUPFAM" id="SSF57701">
    <property type="entry name" value="Zn2/Cys6 DNA-binding domain"/>
    <property type="match status" value="1"/>
</dbReference>